<evidence type="ECO:0000259" key="1">
    <source>
        <dbReference type="Pfam" id="PF13460"/>
    </source>
</evidence>
<evidence type="ECO:0000313" key="2">
    <source>
        <dbReference type="EMBL" id="SNZ12492.1"/>
    </source>
</evidence>
<dbReference type="SUPFAM" id="SSF51735">
    <property type="entry name" value="NAD(P)-binding Rossmann-fold domains"/>
    <property type="match status" value="1"/>
</dbReference>
<reference evidence="2 3" key="1">
    <citation type="submission" date="2017-09" db="EMBL/GenBank/DDBJ databases">
        <authorList>
            <person name="Ehlers B."/>
            <person name="Leendertz F.H."/>
        </authorList>
    </citation>
    <scope>NUCLEOTIDE SEQUENCE [LARGE SCALE GENOMIC DNA]</scope>
    <source>
        <strain evidence="2 3">DSM 27208</strain>
    </source>
</reference>
<dbReference type="CDD" id="cd05243">
    <property type="entry name" value="SDR_a5"/>
    <property type="match status" value="1"/>
</dbReference>
<dbReference type="Pfam" id="PF13460">
    <property type="entry name" value="NAD_binding_10"/>
    <property type="match status" value="1"/>
</dbReference>
<accession>A0A285NSL6</accession>
<organism evidence="2 3">
    <name type="scientific">Natronoarchaeum philippinense</name>
    <dbReference type="NCBI Taxonomy" id="558529"/>
    <lineage>
        <taxon>Archaea</taxon>
        <taxon>Methanobacteriati</taxon>
        <taxon>Methanobacteriota</taxon>
        <taxon>Stenosarchaea group</taxon>
        <taxon>Halobacteria</taxon>
        <taxon>Halobacteriales</taxon>
        <taxon>Natronoarchaeaceae</taxon>
    </lineage>
</organism>
<gene>
    <name evidence="2" type="ORF">SAMN06269185_1772</name>
</gene>
<feature type="domain" description="NAD(P)-binding" evidence="1">
    <location>
        <begin position="12"/>
        <end position="203"/>
    </location>
</feature>
<dbReference type="InterPro" id="IPR016040">
    <property type="entry name" value="NAD(P)-bd_dom"/>
</dbReference>
<proteinExistence type="predicted"/>
<dbReference type="RefSeq" id="WP_097008708.1">
    <property type="nucleotide sequence ID" value="NZ_OBEJ01000002.1"/>
</dbReference>
<dbReference type="Proteomes" id="UP000219453">
    <property type="component" value="Unassembled WGS sequence"/>
</dbReference>
<dbReference type="OrthoDB" id="206077at2157"/>
<dbReference type="AlphaFoldDB" id="A0A285NSL6"/>
<dbReference type="Gene3D" id="3.40.50.720">
    <property type="entry name" value="NAD(P)-binding Rossmann-like Domain"/>
    <property type="match status" value="1"/>
</dbReference>
<name>A0A285NSL6_NATPI</name>
<sequence>MSAPIECVLVAGASGGTGREILTQLRNAGVVVRAMTRSADRELELKRRGADEVVVGDLLDPADAVRAAEGCDAVLCAVGTGPSPRHLLGGDLVDRTGVANLLTAAISEGVDRFVYESAIGVGNSAPGMPLPFRLGIRATLRAKAASESALRASGLEYTILRPGRLTNDPATGDVLVGRGGDTVSGAIPRADVARLMVAALFTPEASGETFEVVSREGLRGDADGLVDVDWRVPEAVTEP</sequence>
<keyword evidence="3" id="KW-1185">Reference proteome</keyword>
<dbReference type="PANTHER" id="PTHR15020">
    <property type="entry name" value="FLAVIN REDUCTASE-RELATED"/>
    <property type="match status" value="1"/>
</dbReference>
<evidence type="ECO:0000313" key="3">
    <source>
        <dbReference type="Proteomes" id="UP000219453"/>
    </source>
</evidence>
<protein>
    <submittedName>
        <fullName evidence="2">Uncharacterized conserved protein YbjT, contains NAD(P)-binding and DUF2867 domains</fullName>
    </submittedName>
</protein>
<dbReference type="PANTHER" id="PTHR15020:SF50">
    <property type="entry name" value="UPF0659 PROTEIN YMR090W"/>
    <property type="match status" value="1"/>
</dbReference>
<dbReference type="EMBL" id="OBEJ01000002">
    <property type="protein sequence ID" value="SNZ12492.1"/>
    <property type="molecule type" value="Genomic_DNA"/>
</dbReference>
<dbReference type="InterPro" id="IPR036291">
    <property type="entry name" value="NAD(P)-bd_dom_sf"/>
</dbReference>